<comment type="caution">
    <text evidence="1">The sequence shown here is derived from an EMBL/GenBank/DDBJ whole genome shotgun (WGS) entry which is preliminary data.</text>
</comment>
<dbReference type="EMBL" id="CAJVPZ010063095">
    <property type="protein sequence ID" value="CAG8792903.1"/>
    <property type="molecule type" value="Genomic_DNA"/>
</dbReference>
<dbReference type="OrthoDB" id="2442142at2759"/>
<evidence type="ECO:0000313" key="1">
    <source>
        <dbReference type="EMBL" id="CAG8792903.1"/>
    </source>
</evidence>
<dbReference type="AlphaFoldDB" id="A0A9N9P727"/>
<organism evidence="1 2">
    <name type="scientific">Racocetra fulgida</name>
    <dbReference type="NCBI Taxonomy" id="60492"/>
    <lineage>
        <taxon>Eukaryota</taxon>
        <taxon>Fungi</taxon>
        <taxon>Fungi incertae sedis</taxon>
        <taxon>Mucoromycota</taxon>
        <taxon>Glomeromycotina</taxon>
        <taxon>Glomeromycetes</taxon>
        <taxon>Diversisporales</taxon>
        <taxon>Gigasporaceae</taxon>
        <taxon>Racocetra</taxon>
    </lineage>
</organism>
<feature type="non-terminal residue" evidence="1">
    <location>
        <position position="220"/>
    </location>
</feature>
<feature type="non-terminal residue" evidence="1">
    <location>
        <position position="1"/>
    </location>
</feature>
<dbReference type="Proteomes" id="UP000789396">
    <property type="component" value="Unassembled WGS sequence"/>
</dbReference>
<reference evidence="1" key="1">
    <citation type="submission" date="2021-06" db="EMBL/GenBank/DDBJ databases">
        <authorList>
            <person name="Kallberg Y."/>
            <person name="Tangrot J."/>
            <person name="Rosling A."/>
        </authorList>
    </citation>
    <scope>NUCLEOTIDE SEQUENCE</scope>
    <source>
        <strain evidence="1">IN212</strain>
    </source>
</reference>
<dbReference type="PANTHER" id="PTHR47718">
    <property type="entry name" value="OS01G0519700 PROTEIN"/>
    <property type="match status" value="1"/>
</dbReference>
<keyword evidence="2" id="KW-1185">Reference proteome</keyword>
<name>A0A9N9P727_9GLOM</name>
<sequence length="220" mass="26186">VSTDADPAITGAIENIWHGTKHHFCLFHIRKNLEKHFLSKFGREKFRNFFSSFCQARNSTTEAVFEKKWQQVLDLFPEAQSYFRRQLYPHREAWSQFVRFNETNGELPRVMNASYRDHYFIAIDEACTKFLTPAIQKLQQNQMDQCSHYRAYHTNLEVELQQAHVENVNELDTPKGMFSEDLYDETLIELIELVDGISDIRELWIVSRIDQQRPMQQNDY</sequence>
<evidence type="ECO:0000313" key="2">
    <source>
        <dbReference type="Proteomes" id="UP000789396"/>
    </source>
</evidence>
<protein>
    <submittedName>
        <fullName evidence="1">9854_t:CDS:1</fullName>
    </submittedName>
</protein>
<proteinExistence type="predicted"/>
<accession>A0A9N9P727</accession>
<gene>
    <name evidence="1" type="ORF">RFULGI_LOCUS16922</name>
</gene>